<dbReference type="EMBL" id="VEVQ02000006">
    <property type="protein sequence ID" value="NHN26125.1"/>
    <property type="molecule type" value="Genomic_DNA"/>
</dbReference>
<protein>
    <recommendedName>
        <fullName evidence="3">ATP-grasp fold RimK-type domain-containing protein</fullName>
    </recommendedName>
</protein>
<sequence>MNIPNTNSFISESIDENNSKPIVDFLNLKLNKPQINKFSDNNIGKLHQLELCKLINLKFPETLITTSLADLKKFVTVHKIVITKPIENPFSKHIVNGKDLHFFTSSKLITSNILKKYTSDRFQASLFQKYTEKKFEIRSFYLNETFKSMAIFSQQNEKTKIDYRNYDRERPNRIVPFLLPKSIEKKLIKLMKLLGLNCGSFDLIYSVNDEYVFLEVNPIGQFQWLSRNCNHNIERLIAETLTNGE</sequence>
<reference evidence="1 2" key="2">
    <citation type="submission" date="2019-05" db="EMBL/GenBank/DDBJ databases">
        <authorList>
            <person name="Lianzixin W."/>
        </authorList>
    </citation>
    <scope>NUCLEOTIDE SEQUENCE [LARGE SCALE GENOMIC DNA]</scope>
    <source>
        <strain evidence="1 2">EC11</strain>
    </source>
</reference>
<reference evidence="2" key="1">
    <citation type="submission" date="2019-05" db="EMBL/GenBank/DDBJ databases">
        <title>Flavobacterium profundi sp. nov., isolated from a deep-sea seamount.</title>
        <authorList>
            <person name="Zhang D.-C."/>
        </authorList>
    </citation>
    <scope>NUCLEOTIDE SEQUENCE [LARGE SCALE GENOMIC DNA]</scope>
    <source>
        <strain evidence="2">EC11</strain>
    </source>
</reference>
<evidence type="ECO:0000313" key="1">
    <source>
        <dbReference type="EMBL" id="NHN26125.1"/>
    </source>
</evidence>
<evidence type="ECO:0000313" key="2">
    <source>
        <dbReference type="Proteomes" id="UP000817854"/>
    </source>
</evidence>
<comment type="caution">
    <text evidence="1">The sequence shown here is derived from an EMBL/GenBank/DDBJ whole genome shotgun (WGS) entry which is preliminary data.</text>
</comment>
<gene>
    <name evidence="1" type="ORF">FIA58_010595</name>
</gene>
<name>A0ABX0ISP9_9FLAO</name>
<dbReference type="SUPFAM" id="SSF56059">
    <property type="entry name" value="Glutathione synthetase ATP-binding domain-like"/>
    <property type="match status" value="1"/>
</dbReference>
<dbReference type="RefSeq" id="WP_140962454.1">
    <property type="nucleotide sequence ID" value="NZ_VEVQ02000006.1"/>
</dbReference>
<dbReference type="PANTHER" id="PTHR21621">
    <property type="entry name" value="RIBOSOMAL PROTEIN S6 MODIFICATION PROTEIN"/>
    <property type="match status" value="1"/>
</dbReference>
<accession>A0ABX0ISP9</accession>
<organism evidence="1 2">
    <name type="scientific">Flavobacterium jejuense</name>
    <dbReference type="NCBI Taxonomy" id="1544455"/>
    <lineage>
        <taxon>Bacteria</taxon>
        <taxon>Pseudomonadati</taxon>
        <taxon>Bacteroidota</taxon>
        <taxon>Flavobacteriia</taxon>
        <taxon>Flavobacteriales</taxon>
        <taxon>Flavobacteriaceae</taxon>
        <taxon>Flavobacterium</taxon>
    </lineage>
</organism>
<reference evidence="1 2" key="3">
    <citation type="submission" date="2020-02" db="EMBL/GenBank/DDBJ databases">
        <title>Flavobacterium profundi sp. nov., isolated from a deep-sea seamount.</title>
        <authorList>
            <person name="Zhang D.-C."/>
        </authorList>
    </citation>
    <scope>NUCLEOTIDE SEQUENCE [LARGE SCALE GENOMIC DNA]</scope>
    <source>
        <strain evidence="1 2">EC11</strain>
    </source>
</reference>
<dbReference type="Proteomes" id="UP000817854">
    <property type="component" value="Unassembled WGS sequence"/>
</dbReference>
<keyword evidence="2" id="KW-1185">Reference proteome</keyword>
<dbReference type="PANTHER" id="PTHR21621:SF0">
    <property type="entry name" value="BETA-CITRYLGLUTAMATE SYNTHASE B-RELATED"/>
    <property type="match status" value="1"/>
</dbReference>
<evidence type="ECO:0008006" key="3">
    <source>
        <dbReference type="Google" id="ProtNLM"/>
    </source>
</evidence>
<dbReference type="Gene3D" id="3.30.470.20">
    <property type="entry name" value="ATP-grasp fold, B domain"/>
    <property type="match status" value="1"/>
</dbReference>
<proteinExistence type="predicted"/>